<gene>
    <name evidence="1" type="ORF">RF11_10940</name>
</gene>
<evidence type="ECO:0000313" key="2">
    <source>
        <dbReference type="Proteomes" id="UP000031668"/>
    </source>
</evidence>
<organism evidence="1 2">
    <name type="scientific">Thelohanellus kitauei</name>
    <name type="common">Myxosporean</name>
    <dbReference type="NCBI Taxonomy" id="669202"/>
    <lineage>
        <taxon>Eukaryota</taxon>
        <taxon>Metazoa</taxon>
        <taxon>Cnidaria</taxon>
        <taxon>Myxozoa</taxon>
        <taxon>Myxosporea</taxon>
        <taxon>Bivalvulida</taxon>
        <taxon>Platysporina</taxon>
        <taxon>Myxobolidae</taxon>
        <taxon>Thelohanellus</taxon>
    </lineage>
</organism>
<dbReference type="AlphaFoldDB" id="A0A0C2MRC0"/>
<comment type="caution">
    <text evidence="1">The sequence shown here is derived from an EMBL/GenBank/DDBJ whole genome shotgun (WGS) entry which is preliminary data.</text>
</comment>
<evidence type="ECO:0000313" key="1">
    <source>
        <dbReference type="EMBL" id="KII64272.1"/>
    </source>
</evidence>
<dbReference type="Proteomes" id="UP000031668">
    <property type="component" value="Unassembled WGS sequence"/>
</dbReference>
<name>A0A0C2MRC0_THEKT</name>
<keyword evidence="2" id="KW-1185">Reference proteome</keyword>
<dbReference type="EMBL" id="JWZT01004359">
    <property type="protein sequence ID" value="KII64272.1"/>
    <property type="molecule type" value="Genomic_DNA"/>
</dbReference>
<proteinExistence type="predicted"/>
<protein>
    <submittedName>
        <fullName evidence="1">Uncharacterized protein</fullName>
    </submittedName>
</protein>
<accession>A0A0C2MRC0</accession>
<sequence length="103" mass="11689">MRASQKSSEEEKCVYLSLFLEVIAEKFSRNLPKDVESSYRKSKSALVTRHSPLPVDSSLELDCCQKGLIEEADNFSCRIKNLVDLTYSSFGAWAKVNLFSDIF</sequence>
<reference evidence="1 2" key="1">
    <citation type="journal article" date="2014" name="Genome Biol. Evol.">
        <title>The genome of the myxosporean Thelohanellus kitauei shows adaptations to nutrient acquisition within its fish host.</title>
        <authorList>
            <person name="Yang Y."/>
            <person name="Xiong J."/>
            <person name="Zhou Z."/>
            <person name="Huo F."/>
            <person name="Miao W."/>
            <person name="Ran C."/>
            <person name="Liu Y."/>
            <person name="Zhang J."/>
            <person name="Feng J."/>
            <person name="Wang M."/>
            <person name="Wang M."/>
            <person name="Wang L."/>
            <person name="Yao B."/>
        </authorList>
    </citation>
    <scope>NUCLEOTIDE SEQUENCE [LARGE SCALE GENOMIC DNA]</scope>
    <source>
        <strain evidence="1">Wuqing</strain>
    </source>
</reference>